<dbReference type="AlphaFoldDB" id="E4RRU1"/>
<dbReference type="RefSeq" id="WP_013408676.1">
    <property type="nucleotide sequence ID" value="NC_014655.1"/>
</dbReference>
<dbReference type="InterPro" id="IPR024079">
    <property type="entry name" value="MetalloPept_cat_dom_sf"/>
</dbReference>
<dbReference type="Gene3D" id="3.40.390.10">
    <property type="entry name" value="Collagenase (Catalytic Domain)"/>
    <property type="match status" value="1"/>
</dbReference>
<evidence type="ECO:0000313" key="2">
    <source>
        <dbReference type="Proteomes" id="UP000007435"/>
    </source>
</evidence>
<dbReference type="OrthoDB" id="939700at2"/>
<sequence length="214" mass="24068">MSAIAYRTDEVFIISAKIYLYGGFADQELAVAIENEINQMWNAPEVVHPQWLIPVKFDIRVSVGENVRALMKGNDSCEVNFVRIEEKNIYERSMMGLGKNSGHWLVSDDLGKSTTAAHEFGHALGLPHPHQLDYRGFGFPPIMAPRGTIVDAQYQWNPLADVGAFGGTMKPIFRKVWKEEVLQIIAGAQYNGVNYTIGEISNYYFDEVGNAYYP</sequence>
<gene>
    <name evidence="1" type="ordered locus">Lbys_1926</name>
</gene>
<keyword evidence="2" id="KW-1185">Reference proteome</keyword>
<evidence type="ECO:0000313" key="1">
    <source>
        <dbReference type="EMBL" id="ADQ17628.1"/>
    </source>
</evidence>
<proteinExistence type="predicted"/>
<dbReference type="HOGENOM" id="CLU_1249519_0_0_10"/>
<dbReference type="STRING" id="649349.Lbys_1926"/>
<protein>
    <submittedName>
        <fullName evidence="1">Peptidase M10A and M12B matrixin and adamalysin</fullName>
    </submittedName>
</protein>
<dbReference type="KEGG" id="lby:Lbys_1926"/>
<organism evidence="1 2">
    <name type="scientific">Leadbetterella byssophila (strain DSM 17132 / JCM 16389 / KACC 11308 / NBRC 106382 / 4M15)</name>
    <dbReference type="NCBI Taxonomy" id="649349"/>
    <lineage>
        <taxon>Bacteria</taxon>
        <taxon>Pseudomonadati</taxon>
        <taxon>Bacteroidota</taxon>
        <taxon>Cytophagia</taxon>
        <taxon>Cytophagales</taxon>
        <taxon>Leadbetterellaceae</taxon>
        <taxon>Leadbetterella</taxon>
    </lineage>
</organism>
<dbReference type="eggNOG" id="ENOG5031VGV">
    <property type="taxonomic scope" value="Bacteria"/>
</dbReference>
<accession>E4RRU1</accession>
<reference evidence="1 2" key="2">
    <citation type="journal article" date="2011" name="Stand. Genomic Sci.">
        <title>Complete genome sequence of Leadbetterella byssophila type strain (4M15).</title>
        <authorList>
            <person name="Abt B."/>
            <person name="Teshima H."/>
            <person name="Lucas S."/>
            <person name="Lapidus A."/>
            <person name="Del Rio T.G."/>
            <person name="Nolan M."/>
            <person name="Tice H."/>
            <person name="Cheng J.F."/>
            <person name="Pitluck S."/>
            <person name="Liolios K."/>
            <person name="Pagani I."/>
            <person name="Ivanova N."/>
            <person name="Mavromatis K."/>
            <person name="Pati A."/>
            <person name="Tapia R."/>
            <person name="Han C."/>
            <person name="Goodwin L."/>
            <person name="Chen A."/>
            <person name="Palaniappan K."/>
            <person name="Land M."/>
            <person name="Hauser L."/>
            <person name="Chang Y.J."/>
            <person name="Jeffries C.D."/>
            <person name="Rohde M."/>
            <person name="Goker M."/>
            <person name="Tindall B.J."/>
            <person name="Detter J.C."/>
            <person name="Woyke T."/>
            <person name="Bristow J."/>
            <person name="Eisen J.A."/>
            <person name="Markowitz V."/>
            <person name="Hugenholtz P."/>
            <person name="Klenk H.P."/>
            <person name="Kyrpides N.C."/>
        </authorList>
    </citation>
    <scope>NUCLEOTIDE SEQUENCE [LARGE SCALE GENOMIC DNA]</scope>
    <source>
        <strain evidence="2">DSM 17132 / JCM 16389 / KACC 11308 / NBRC 106382 / 4M15</strain>
    </source>
</reference>
<name>E4RRU1_LEAB4</name>
<dbReference type="EMBL" id="CP002305">
    <property type="protein sequence ID" value="ADQ17628.1"/>
    <property type="molecule type" value="Genomic_DNA"/>
</dbReference>
<dbReference type="Proteomes" id="UP000007435">
    <property type="component" value="Chromosome"/>
</dbReference>
<dbReference type="SUPFAM" id="SSF55486">
    <property type="entry name" value="Metalloproteases ('zincins'), catalytic domain"/>
    <property type="match status" value="1"/>
</dbReference>
<dbReference type="GO" id="GO:0008237">
    <property type="term" value="F:metallopeptidase activity"/>
    <property type="evidence" value="ECO:0007669"/>
    <property type="project" value="InterPro"/>
</dbReference>
<reference key="1">
    <citation type="submission" date="2010-11" db="EMBL/GenBank/DDBJ databases">
        <title>The complete genome of Leadbetterella byssophila DSM 17132.</title>
        <authorList>
            <consortium name="US DOE Joint Genome Institute (JGI-PGF)"/>
            <person name="Lucas S."/>
            <person name="Copeland A."/>
            <person name="Lapidus A."/>
            <person name="Glavina del Rio T."/>
            <person name="Dalin E."/>
            <person name="Tice H."/>
            <person name="Bruce D."/>
            <person name="Goodwin L."/>
            <person name="Pitluck S."/>
            <person name="Kyrpides N."/>
            <person name="Mavromatis K."/>
            <person name="Ivanova N."/>
            <person name="Teshima H."/>
            <person name="Brettin T."/>
            <person name="Detter J.C."/>
            <person name="Han C."/>
            <person name="Tapia R."/>
            <person name="Land M."/>
            <person name="Hauser L."/>
            <person name="Markowitz V."/>
            <person name="Cheng J.-F."/>
            <person name="Hugenholtz P."/>
            <person name="Woyke T."/>
            <person name="Wu D."/>
            <person name="Tindall B."/>
            <person name="Pomrenke H.G."/>
            <person name="Brambilla E."/>
            <person name="Klenk H.-P."/>
            <person name="Eisen J.A."/>
        </authorList>
    </citation>
    <scope>NUCLEOTIDE SEQUENCE [LARGE SCALE GENOMIC DNA]</scope>
    <source>
        <strain>DSM 17132</strain>
    </source>
</reference>